<dbReference type="InterPro" id="IPR008969">
    <property type="entry name" value="CarboxyPept-like_regulatory"/>
</dbReference>
<dbReference type="SUPFAM" id="SSF49464">
    <property type="entry name" value="Carboxypeptidase regulatory domain-like"/>
    <property type="match status" value="1"/>
</dbReference>
<evidence type="ECO:0000313" key="2">
    <source>
        <dbReference type="Proteomes" id="UP001474120"/>
    </source>
</evidence>
<name>A0ABU9L4T4_9FLAO</name>
<proteinExistence type="predicted"/>
<organism evidence="1 2">
    <name type="scientific">Lutimonas vermicola</name>
    <dbReference type="NCBI Taxonomy" id="414288"/>
    <lineage>
        <taxon>Bacteria</taxon>
        <taxon>Pseudomonadati</taxon>
        <taxon>Bacteroidota</taxon>
        <taxon>Flavobacteriia</taxon>
        <taxon>Flavobacteriales</taxon>
        <taxon>Flavobacteriaceae</taxon>
        <taxon>Lutimonas</taxon>
    </lineage>
</organism>
<dbReference type="RefSeq" id="WP_342160567.1">
    <property type="nucleotide sequence ID" value="NZ_JBCDNA010000002.1"/>
</dbReference>
<dbReference type="EMBL" id="JBCDNA010000002">
    <property type="protein sequence ID" value="MEL4456431.1"/>
    <property type="molecule type" value="Genomic_DNA"/>
</dbReference>
<dbReference type="Pfam" id="PF13715">
    <property type="entry name" value="CarbopepD_reg_2"/>
    <property type="match status" value="1"/>
</dbReference>
<protein>
    <submittedName>
        <fullName evidence="1">Carboxypeptidase-like regulatory domain-containing protein</fullName>
    </submittedName>
</protein>
<comment type="caution">
    <text evidence="1">The sequence shown here is derived from an EMBL/GenBank/DDBJ whole genome shotgun (WGS) entry which is preliminary data.</text>
</comment>
<sequence>MKQLLPIFVFCISFLAFSQDIKRENINGKIVVEGSDIEGITIYNASSNTGTITDKNGEFIIAVALNDLLEIKALEYQNIDVRVNKAIFESKKISVFLIEQMNILDEVVITSKILTGNIVTDAKNVEKFSPKQNAIYFGIKNTDPFELGDDNQSQIKNLDMNTQGKTMVNGLNVVNIVDQLLIPLFRSEVKDKKAAGVPEVPVKTIKYYLGSSFLIDNFDIPEHRVEEFIRYVEDDTFDFDLLNYGHEIEFLDLLSKKSKEFLNTTSDTD</sequence>
<gene>
    <name evidence="1" type="ORF">AABB81_11020</name>
</gene>
<keyword evidence="2" id="KW-1185">Reference proteome</keyword>
<evidence type="ECO:0000313" key="1">
    <source>
        <dbReference type="EMBL" id="MEL4456431.1"/>
    </source>
</evidence>
<reference evidence="1 2" key="1">
    <citation type="submission" date="2024-04" db="EMBL/GenBank/DDBJ databases">
        <title>whole genome sequencing of Lutimonas vermicola strain IMCC1616.</title>
        <authorList>
            <person name="Bae S.S."/>
        </authorList>
    </citation>
    <scope>NUCLEOTIDE SEQUENCE [LARGE SCALE GENOMIC DNA]</scope>
    <source>
        <strain evidence="1 2">IMCC1616</strain>
    </source>
</reference>
<accession>A0ABU9L4T4</accession>
<dbReference type="Proteomes" id="UP001474120">
    <property type="component" value="Unassembled WGS sequence"/>
</dbReference>